<accession>A0A9P4SF58</accession>
<gene>
    <name evidence="3" type="ORF">M501DRAFT_989919</name>
</gene>
<comment type="caution">
    <text evidence="3">The sequence shown here is derived from an EMBL/GenBank/DDBJ whole genome shotgun (WGS) entry which is preliminary data.</text>
</comment>
<keyword evidence="4" id="KW-1185">Reference proteome</keyword>
<evidence type="ECO:0000256" key="2">
    <source>
        <dbReference type="SAM" id="SignalP"/>
    </source>
</evidence>
<dbReference type="AlphaFoldDB" id="A0A9P4SF58"/>
<feature type="region of interest" description="Disordered" evidence="1">
    <location>
        <begin position="139"/>
        <end position="166"/>
    </location>
</feature>
<dbReference type="Proteomes" id="UP000799429">
    <property type="component" value="Unassembled WGS sequence"/>
</dbReference>
<evidence type="ECO:0000313" key="4">
    <source>
        <dbReference type="Proteomes" id="UP000799429"/>
    </source>
</evidence>
<evidence type="ECO:0000256" key="1">
    <source>
        <dbReference type="SAM" id="MobiDB-lite"/>
    </source>
</evidence>
<dbReference type="EMBL" id="MU006091">
    <property type="protein sequence ID" value="KAF2841397.1"/>
    <property type="molecule type" value="Genomic_DNA"/>
</dbReference>
<keyword evidence="2" id="KW-0732">Signal</keyword>
<reference evidence="3" key="1">
    <citation type="journal article" date="2020" name="Stud. Mycol.">
        <title>101 Dothideomycetes genomes: a test case for predicting lifestyles and emergence of pathogens.</title>
        <authorList>
            <person name="Haridas S."/>
            <person name="Albert R."/>
            <person name="Binder M."/>
            <person name="Bloem J."/>
            <person name="Labutti K."/>
            <person name="Salamov A."/>
            <person name="Andreopoulos B."/>
            <person name="Baker S."/>
            <person name="Barry K."/>
            <person name="Bills G."/>
            <person name="Bluhm B."/>
            <person name="Cannon C."/>
            <person name="Castanera R."/>
            <person name="Culley D."/>
            <person name="Daum C."/>
            <person name="Ezra D."/>
            <person name="Gonzalez J."/>
            <person name="Henrissat B."/>
            <person name="Kuo A."/>
            <person name="Liang C."/>
            <person name="Lipzen A."/>
            <person name="Lutzoni F."/>
            <person name="Magnuson J."/>
            <person name="Mondo S."/>
            <person name="Nolan M."/>
            <person name="Ohm R."/>
            <person name="Pangilinan J."/>
            <person name="Park H.-J."/>
            <person name="Ramirez L."/>
            <person name="Alfaro M."/>
            <person name="Sun H."/>
            <person name="Tritt A."/>
            <person name="Yoshinaga Y."/>
            <person name="Zwiers L.-H."/>
            <person name="Turgeon B."/>
            <person name="Goodwin S."/>
            <person name="Spatafora J."/>
            <person name="Crous P."/>
            <person name="Grigoriev I."/>
        </authorList>
    </citation>
    <scope>NUCLEOTIDE SEQUENCE</scope>
    <source>
        <strain evidence="3">CBS 101060</strain>
    </source>
</reference>
<name>A0A9P4SF58_9PEZI</name>
<evidence type="ECO:0000313" key="3">
    <source>
        <dbReference type="EMBL" id="KAF2841397.1"/>
    </source>
</evidence>
<organism evidence="3 4">
    <name type="scientific">Patellaria atrata CBS 101060</name>
    <dbReference type="NCBI Taxonomy" id="1346257"/>
    <lineage>
        <taxon>Eukaryota</taxon>
        <taxon>Fungi</taxon>
        <taxon>Dikarya</taxon>
        <taxon>Ascomycota</taxon>
        <taxon>Pezizomycotina</taxon>
        <taxon>Dothideomycetes</taxon>
        <taxon>Dothideomycetes incertae sedis</taxon>
        <taxon>Patellariales</taxon>
        <taxon>Patellariaceae</taxon>
        <taxon>Patellaria</taxon>
    </lineage>
</organism>
<feature type="signal peptide" evidence="2">
    <location>
        <begin position="1"/>
        <end position="18"/>
    </location>
</feature>
<feature type="chain" id="PRO_5040467054" evidence="2">
    <location>
        <begin position="19"/>
        <end position="254"/>
    </location>
</feature>
<proteinExistence type="predicted"/>
<sequence length="254" mass="26260">MPKLALLAGLFTIAHSYAQVVTQMVLPGSPEEDNRPISISILGTQGSTTTFRIACDPDQEPGCELSPAVTYALPYIRATYVVPVETEGINSVTEYIEWSISGSVAAVTLSCDGCPGTEVATTSFDSVVTQDVTIVNGPVNTGSADLTDSPSATRRTTAAPTMPGSTAVETETVETVISESTAVESGVSTDSAITTVLTSETQTSAEENPTSTGGASAFSHSIGGIFVGDVVDDRSYSFIAVEGSLDMGLKKKLN</sequence>
<feature type="compositionally biased region" description="Polar residues" evidence="1">
    <location>
        <begin position="139"/>
        <end position="148"/>
    </location>
</feature>
<protein>
    <submittedName>
        <fullName evidence="3">Uncharacterized protein</fullName>
    </submittedName>
</protein>
<feature type="compositionally biased region" description="Low complexity" evidence="1">
    <location>
        <begin position="149"/>
        <end position="166"/>
    </location>
</feature>